<sequence>MVVGDLVVRKSYGKDITFKIIDQYENEDGEMIFILKGVNLRIEADSIEADLEVVTEKNNSKADIIFNKRINDSIKRVLAERDPYQDVQEVFANKSKPNKKSKSSKSKNKSSIVDYSRSESFLEDRGKNNKEGGELVLDKKLVFGRPGRILHIDGDPDYLQVCLKTYKELLIDAVGVAIAENEQPDRILELVREIKPDIVVLTGHDGMLKKTGDEVLNLDNYRNSKHFVETVRKLRIYQPSYDELVIFAGACQSCYEALLDAGANFASSPNRVLIHCLDPVLVCEKIAYTNIEKFVAIEDVIKNTITGIKGVGGMQTRGKYREGFPKSQYLK</sequence>
<evidence type="ECO:0000313" key="3">
    <source>
        <dbReference type="Proteomes" id="UP000184526"/>
    </source>
</evidence>
<reference evidence="2 3" key="1">
    <citation type="submission" date="2016-11" db="EMBL/GenBank/DDBJ databases">
        <authorList>
            <person name="Jaros S."/>
            <person name="Januszkiewicz K."/>
            <person name="Wedrychowicz H."/>
        </authorList>
    </citation>
    <scope>NUCLEOTIDE SEQUENCE [LARGE SCALE GENOMIC DNA]</scope>
    <source>
        <strain evidence="2 3">DSM 3089</strain>
    </source>
</reference>
<evidence type="ECO:0000313" key="2">
    <source>
        <dbReference type="EMBL" id="SHH82221.1"/>
    </source>
</evidence>
<dbReference type="EMBL" id="FQXP01000005">
    <property type="protein sequence ID" value="SHH82221.1"/>
    <property type="molecule type" value="Genomic_DNA"/>
</dbReference>
<dbReference type="InterPro" id="IPR008764">
    <property type="entry name" value="Peptidase_U57"/>
</dbReference>
<name>A0A1M5W449_9CLOT</name>
<dbReference type="OrthoDB" id="9785306at2"/>
<dbReference type="Proteomes" id="UP000184526">
    <property type="component" value="Unassembled WGS sequence"/>
</dbReference>
<dbReference type="STRING" id="1121306.SAMN02745196_01538"/>
<feature type="compositionally biased region" description="Basic residues" evidence="1">
    <location>
        <begin position="96"/>
        <end position="108"/>
    </location>
</feature>
<dbReference type="PIRSF" id="PIRSF011575">
    <property type="entry name" value="YabG"/>
    <property type="match status" value="1"/>
</dbReference>
<proteinExistence type="predicted"/>
<organism evidence="2 3">
    <name type="scientific">Clostridium collagenovorans DSM 3089</name>
    <dbReference type="NCBI Taxonomy" id="1121306"/>
    <lineage>
        <taxon>Bacteria</taxon>
        <taxon>Bacillati</taxon>
        <taxon>Bacillota</taxon>
        <taxon>Clostridia</taxon>
        <taxon>Eubacteriales</taxon>
        <taxon>Clostridiaceae</taxon>
        <taxon>Clostridium</taxon>
    </lineage>
</organism>
<dbReference type="AlphaFoldDB" id="A0A1M5W449"/>
<protein>
    <submittedName>
        <fullName evidence="2">Spore coat assemly protein</fullName>
    </submittedName>
</protein>
<dbReference type="Pfam" id="PF05582">
    <property type="entry name" value="Peptidase_U57"/>
    <property type="match status" value="1"/>
</dbReference>
<accession>A0A1M5W449</accession>
<feature type="region of interest" description="Disordered" evidence="1">
    <location>
        <begin position="89"/>
        <end position="111"/>
    </location>
</feature>
<dbReference type="NCBIfam" id="TIGR02855">
    <property type="entry name" value="spore_yabG"/>
    <property type="match status" value="1"/>
</dbReference>
<keyword evidence="3" id="KW-1185">Reference proteome</keyword>
<dbReference type="RefSeq" id="WP_072831438.1">
    <property type="nucleotide sequence ID" value="NZ_FQXP01000005.1"/>
</dbReference>
<evidence type="ECO:0000256" key="1">
    <source>
        <dbReference type="SAM" id="MobiDB-lite"/>
    </source>
</evidence>
<gene>
    <name evidence="2" type="ORF">SAMN02745196_01538</name>
</gene>